<dbReference type="Pfam" id="PF08588">
    <property type="entry name" value="Duc1"/>
    <property type="match status" value="1"/>
</dbReference>
<dbReference type="Proteomes" id="UP000276864">
    <property type="component" value="Unassembled WGS sequence"/>
</dbReference>
<protein>
    <recommendedName>
        <fullName evidence="6">DUF1769-domain-containing protein</fullName>
    </recommendedName>
</protein>
<evidence type="ECO:0000313" key="4">
    <source>
        <dbReference type="EMBL" id="RMY41998.1"/>
    </source>
</evidence>
<evidence type="ECO:0000256" key="1">
    <source>
        <dbReference type="SAM" id="MobiDB-lite"/>
    </source>
</evidence>
<reference evidence="4 5" key="1">
    <citation type="journal article" date="2018" name="BMC Genomics">
        <title>Genomic evidence for intraspecific hybridization in a clonal and extremely halotolerant yeast.</title>
        <authorList>
            <person name="Gostincar C."/>
            <person name="Stajich J.E."/>
            <person name="Zupancic J."/>
            <person name="Zalar P."/>
            <person name="Gunde-Cimerman N."/>
        </authorList>
    </citation>
    <scope>NUCLEOTIDE SEQUENCE [LARGE SCALE GENOMIC DNA]</scope>
    <source>
        <strain evidence="4 5">EXF-6651</strain>
    </source>
</reference>
<feature type="domain" description="Domain of unknown function at the cortex 1" evidence="2">
    <location>
        <begin position="30"/>
        <end position="291"/>
    </location>
</feature>
<evidence type="ECO:0008006" key="6">
    <source>
        <dbReference type="Google" id="ProtNLM"/>
    </source>
</evidence>
<feature type="compositionally biased region" description="Polar residues" evidence="1">
    <location>
        <begin position="341"/>
        <end position="355"/>
    </location>
</feature>
<dbReference type="VEuPathDB" id="FungiDB:BTJ68_11361"/>
<dbReference type="PANTHER" id="PTHR34826">
    <property type="entry name" value="UPF0590 PROTEIN C409.17C"/>
    <property type="match status" value="1"/>
</dbReference>
<feature type="region of interest" description="Disordered" evidence="1">
    <location>
        <begin position="178"/>
        <end position="206"/>
    </location>
</feature>
<gene>
    <name evidence="4" type="ORF">D0866_00199</name>
</gene>
<name>A0A3M7BQ92_HORWE</name>
<evidence type="ECO:0000313" key="5">
    <source>
        <dbReference type="Proteomes" id="UP000276864"/>
    </source>
</evidence>
<evidence type="ECO:0000259" key="3">
    <source>
        <dbReference type="Pfam" id="PF22936"/>
    </source>
</evidence>
<sequence length="655" mass="73052">MASAFRKRFSGPGNSNGNDPATQQEADKYKLKVTAGPSYDQSQHHDVPVNADDSVYIENAFIRAKVKVRVREYRGLPSTSRQHSAYFDDPMHEKDLYSVAFSFVPKQDLPSIDTVWGNDFDHPVRDRLPPGFNTAFRIVKEFIDPGLDCNAYADEPWLYGPSLSCWFAFRIGDQVESDSDFPAPTEEPAMREGGEGTGLDIRSKLNLPENNEKRRKHFLSASNREAFIFEKDRLYQADFYNPYIDFSNFSLKLPGFSLKVIKYVDQKSHCLRYVFKNVKTGDVFLNVNFHLLWGDKLKDEVEQDRRASQQRASIGAKSDCNSENHENTKGVNGNMLHENGEQQATEGAYSASASHGGNEEPGRGASLPTTHLDNTSNASTDPRGDRASVDIGTVSRRPGEAQSGASNWTENQSQRGQGGVDEIADMLGITFVQSRRSNARVFFSSVSEAVIFKMVSDTAENWRDVRADRKRRQLEEAKSHGPSAPTPCYDWYFHSGNVHFARDRSAFTSYAPLANAQLNSAVLDQTLPAIGIGHVELRVKISPQSNATQVIQLHDVFHIPTAPCNGLSDSVLGVEHNLTMSFGRPYCTMQTATRRPVPFCYAVVDRLLRLQRADGLLGSPLKDSATMHFSISTSIDPQVKAACKEALEANCNRRR</sequence>
<accession>A0A3M7BQ92</accession>
<feature type="region of interest" description="Disordered" evidence="1">
    <location>
        <begin position="1"/>
        <end position="29"/>
    </location>
</feature>
<organism evidence="4 5">
    <name type="scientific">Hortaea werneckii</name>
    <name type="common">Black yeast</name>
    <name type="synonym">Cladosporium werneckii</name>
    <dbReference type="NCBI Taxonomy" id="91943"/>
    <lineage>
        <taxon>Eukaryota</taxon>
        <taxon>Fungi</taxon>
        <taxon>Dikarya</taxon>
        <taxon>Ascomycota</taxon>
        <taxon>Pezizomycotina</taxon>
        <taxon>Dothideomycetes</taxon>
        <taxon>Dothideomycetidae</taxon>
        <taxon>Mycosphaerellales</taxon>
        <taxon>Teratosphaeriaceae</taxon>
        <taxon>Hortaea</taxon>
    </lineage>
</organism>
<feature type="compositionally biased region" description="Polar residues" evidence="1">
    <location>
        <begin position="403"/>
        <end position="415"/>
    </location>
</feature>
<dbReference type="EMBL" id="QWIM01000010">
    <property type="protein sequence ID" value="RMY41998.1"/>
    <property type="molecule type" value="Genomic_DNA"/>
</dbReference>
<dbReference type="Pfam" id="PF22936">
    <property type="entry name" value="Pol_BBD"/>
    <property type="match status" value="1"/>
</dbReference>
<feature type="compositionally biased region" description="Polar residues" evidence="1">
    <location>
        <begin position="367"/>
        <end position="380"/>
    </location>
</feature>
<feature type="region of interest" description="Disordered" evidence="1">
    <location>
        <begin position="304"/>
        <end position="417"/>
    </location>
</feature>
<proteinExistence type="predicted"/>
<dbReference type="PANTHER" id="PTHR34826:SF2">
    <property type="entry name" value="UPF0590 PROTEIN C409.17C"/>
    <property type="match status" value="1"/>
</dbReference>
<dbReference type="InterPro" id="IPR054722">
    <property type="entry name" value="PolX-like_BBD"/>
</dbReference>
<feature type="domain" description="Retrovirus-related Pol polyprotein from transposon TNT 1-94-like beta-barrel" evidence="3">
    <location>
        <begin position="491"/>
        <end position="570"/>
    </location>
</feature>
<evidence type="ECO:0000259" key="2">
    <source>
        <dbReference type="Pfam" id="PF08588"/>
    </source>
</evidence>
<dbReference type="InterPro" id="IPR013897">
    <property type="entry name" value="Duc1"/>
</dbReference>
<feature type="compositionally biased region" description="Polar residues" evidence="1">
    <location>
        <begin position="12"/>
        <end position="24"/>
    </location>
</feature>
<dbReference type="AlphaFoldDB" id="A0A3M7BQ92"/>
<comment type="caution">
    <text evidence="4">The sequence shown here is derived from an EMBL/GenBank/DDBJ whole genome shotgun (WGS) entry which is preliminary data.</text>
</comment>